<sequence>MNSVPLQKKETMKTIMLVSALILGLFGCFVAVSPTDPFPLPVPYHAFCRSLWLFATPCAEISTTIAQQIQAFSPEYTLILATPLKIKANHTSPDGINVQNITFSFSPTILTGGCHVSAQSITLGFTSLLDDGLNYCNLYKLLSASGLTSAPGFMEMTNEWACLGYGLAKCKT</sequence>
<dbReference type="EMBL" id="JAHUTJ010057398">
    <property type="protein sequence ID" value="MED6285922.1"/>
    <property type="molecule type" value="Genomic_DNA"/>
</dbReference>
<dbReference type="Proteomes" id="UP001352852">
    <property type="component" value="Unassembled WGS sequence"/>
</dbReference>
<reference evidence="1 2" key="1">
    <citation type="submission" date="2021-06" db="EMBL/GenBank/DDBJ databases">
        <authorList>
            <person name="Palmer J.M."/>
        </authorList>
    </citation>
    <scope>NUCLEOTIDE SEQUENCE [LARGE SCALE GENOMIC DNA]</scope>
    <source>
        <strain evidence="1 2">CL_MEX2019</strain>
        <tissue evidence="1">Muscle</tissue>
    </source>
</reference>
<evidence type="ECO:0008006" key="3">
    <source>
        <dbReference type="Google" id="ProtNLM"/>
    </source>
</evidence>
<accession>A0ABU7EFQ6</accession>
<comment type="caution">
    <text evidence="1">The sequence shown here is derived from an EMBL/GenBank/DDBJ whole genome shotgun (WGS) entry which is preliminary data.</text>
</comment>
<organism evidence="1 2">
    <name type="scientific">Characodon lateralis</name>
    <dbReference type="NCBI Taxonomy" id="208331"/>
    <lineage>
        <taxon>Eukaryota</taxon>
        <taxon>Metazoa</taxon>
        <taxon>Chordata</taxon>
        <taxon>Craniata</taxon>
        <taxon>Vertebrata</taxon>
        <taxon>Euteleostomi</taxon>
        <taxon>Actinopterygii</taxon>
        <taxon>Neopterygii</taxon>
        <taxon>Teleostei</taxon>
        <taxon>Neoteleostei</taxon>
        <taxon>Acanthomorphata</taxon>
        <taxon>Ovalentaria</taxon>
        <taxon>Atherinomorphae</taxon>
        <taxon>Cyprinodontiformes</taxon>
        <taxon>Goodeidae</taxon>
        <taxon>Characodon</taxon>
    </lineage>
</organism>
<dbReference type="PANTHER" id="PTHR38564">
    <property type="entry name" value="SI:CH73-250A16.5-RELATED"/>
    <property type="match status" value="1"/>
</dbReference>
<dbReference type="PANTHER" id="PTHR38564:SF2">
    <property type="entry name" value="WU:FC46H12 PRECURSOR"/>
    <property type="match status" value="1"/>
</dbReference>
<evidence type="ECO:0000313" key="2">
    <source>
        <dbReference type="Proteomes" id="UP001352852"/>
    </source>
</evidence>
<protein>
    <recommendedName>
        <fullName evidence="3">Lipoprotein</fullName>
    </recommendedName>
</protein>
<name>A0ABU7EFQ6_9TELE</name>
<evidence type="ECO:0000313" key="1">
    <source>
        <dbReference type="EMBL" id="MED6285922.1"/>
    </source>
</evidence>
<keyword evidence="2" id="KW-1185">Reference proteome</keyword>
<proteinExistence type="predicted"/>
<gene>
    <name evidence="1" type="ORF">CHARACLAT_000506</name>
</gene>